<dbReference type="EMBL" id="JBICBT010000607">
    <property type="protein sequence ID" value="KAL3107753.1"/>
    <property type="molecule type" value="Genomic_DNA"/>
</dbReference>
<comment type="caution">
    <text evidence="2">The sequence shown here is derived from an EMBL/GenBank/DDBJ whole genome shotgun (WGS) entry which is preliminary data.</text>
</comment>
<evidence type="ECO:0000256" key="1">
    <source>
        <dbReference type="SAM" id="MobiDB-lite"/>
    </source>
</evidence>
<sequence length="607" mass="67959">MPSKQRKKRDAKRETYLSNIQSDNADDNRIIDENDQSNSPSIQLSALTMSEEANCIENSPISLTQQSGGRPRKRQVSIRCNQTPKRAGGRPKKRKAGPGRGHRSSSSSCANSPLPVLDQPSLPQNEQMCLTGSNSEPLSITEGPLMISEGHVVQPELFASRNELLNLWNNENEMCDDRVIYAYLRYLASINNDKRVVVVAPFYTDPNVHYGPGAINLELNDHCYNHTADYDVLLVPVVFPGHFTLTIFDRSNREQLLCCFIDSLPPVQNLTADFNNRLNDSRFPGFDQNRVNLLTQIICQLTPDLEPSAFEIQIVPPNEYTCQLDGINCGFFTILYAESYLMNNRCLFLPNLDINTERKRILSQLAKLLLSDTVEYLPRNTNGQQNLGQRNNFLEGAQRPLQRCSTPIMESHFNSRESSISVLSASRRSLRIASRESSRASSIINETSTIANNPLTRRCHVRHQGIPCADVRANHYQPYYDSGNIGDKKCDFCKAMLFNSEATVKHGKTSSAICCNFGKICLPKLSDPPAELFALSTENSAEAKEFRKNQNAYNSLLAFASVSVGYKENSLGGDVCFMLNGLFVRRISSLYSGQMAPNFRAIVCVRP</sequence>
<accession>A0ABD2KXT8</accession>
<organism evidence="2 3">
    <name type="scientific">Heterodera trifolii</name>
    <dbReference type="NCBI Taxonomy" id="157864"/>
    <lineage>
        <taxon>Eukaryota</taxon>
        <taxon>Metazoa</taxon>
        <taxon>Ecdysozoa</taxon>
        <taxon>Nematoda</taxon>
        <taxon>Chromadorea</taxon>
        <taxon>Rhabditida</taxon>
        <taxon>Tylenchina</taxon>
        <taxon>Tylenchomorpha</taxon>
        <taxon>Tylenchoidea</taxon>
        <taxon>Heteroderidae</taxon>
        <taxon>Heteroderinae</taxon>
        <taxon>Heterodera</taxon>
    </lineage>
</organism>
<feature type="compositionally biased region" description="Polar residues" evidence="1">
    <location>
        <begin position="59"/>
        <end position="68"/>
    </location>
</feature>
<feature type="region of interest" description="Disordered" evidence="1">
    <location>
        <begin position="1"/>
        <end position="42"/>
    </location>
</feature>
<dbReference type="Gene3D" id="3.40.395.10">
    <property type="entry name" value="Adenoviral Proteinase, Chain A"/>
    <property type="match status" value="1"/>
</dbReference>
<reference evidence="2 3" key="1">
    <citation type="submission" date="2024-10" db="EMBL/GenBank/DDBJ databases">
        <authorList>
            <person name="Kim D."/>
        </authorList>
    </citation>
    <scope>NUCLEOTIDE SEQUENCE [LARGE SCALE GENOMIC DNA]</scope>
    <source>
        <strain evidence="2">BH-2024</strain>
    </source>
</reference>
<feature type="compositionally biased region" description="Basic residues" evidence="1">
    <location>
        <begin position="1"/>
        <end position="10"/>
    </location>
</feature>
<name>A0ABD2KXT8_9BILA</name>
<dbReference type="SUPFAM" id="SSF54001">
    <property type="entry name" value="Cysteine proteinases"/>
    <property type="match status" value="1"/>
</dbReference>
<proteinExistence type="predicted"/>
<dbReference type="AlphaFoldDB" id="A0ABD2KXT8"/>
<protein>
    <recommendedName>
        <fullName evidence="4">Ubiquitin-like protease family profile domain-containing protein</fullName>
    </recommendedName>
</protein>
<dbReference type="Proteomes" id="UP001620626">
    <property type="component" value="Unassembled WGS sequence"/>
</dbReference>
<dbReference type="InterPro" id="IPR038765">
    <property type="entry name" value="Papain-like_cys_pep_sf"/>
</dbReference>
<evidence type="ECO:0000313" key="2">
    <source>
        <dbReference type="EMBL" id="KAL3107753.1"/>
    </source>
</evidence>
<feature type="region of interest" description="Disordered" evidence="1">
    <location>
        <begin position="59"/>
        <end position="128"/>
    </location>
</feature>
<evidence type="ECO:0008006" key="4">
    <source>
        <dbReference type="Google" id="ProtNLM"/>
    </source>
</evidence>
<gene>
    <name evidence="2" type="ORF">niasHT_012266</name>
</gene>
<keyword evidence="3" id="KW-1185">Reference proteome</keyword>
<evidence type="ECO:0000313" key="3">
    <source>
        <dbReference type="Proteomes" id="UP001620626"/>
    </source>
</evidence>
<feature type="compositionally biased region" description="Basic residues" evidence="1">
    <location>
        <begin position="87"/>
        <end position="103"/>
    </location>
</feature>